<protein>
    <submittedName>
        <fullName evidence="3">ABC transporter substrate-binding protein</fullName>
    </submittedName>
</protein>
<feature type="domain" description="Solute-binding protein family 5" evidence="2">
    <location>
        <begin position="85"/>
        <end position="452"/>
    </location>
</feature>
<dbReference type="InterPro" id="IPR039424">
    <property type="entry name" value="SBP_5"/>
</dbReference>
<feature type="chain" id="PRO_5046088642" evidence="1">
    <location>
        <begin position="27"/>
        <end position="561"/>
    </location>
</feature>
<dbReference type="RefSeq" id="WP_358632564.1">
    <property type="nucleotide sequence ID" value="NZ_JBFACG010000007.1"/>
</dbReference>
<comment type="caution">
    <text evidence="3">The sequence shown here is derived from an EMBL/GenBank/DDBJ whole genome shotgun (WGS) entry which is preliminary data.</text>
</comment>
<dbReference type="InterPro" id="IPR030678">
    <property type="entry name" value="Peptide/Ni-bd"/>
</dbReference>
<sequence>MISTTTAGPRRALAAGAALTLTVTLAACGGGKNNNGGSGGVLTVATGSTGNFIRNFNPFAPQPLQATNGMIYEPLFHLNAAKAGEIEPWLATKYIWSDGGKTLRVTVRTNATWNDGKPFTAEDVAWTFQMAKENKAQNMYALPIASASAEGKDTALIKFSKSAYTKEYFILGKMKMLPKHIWSKIPVKERATTLNTNPVGTGPWKVKSVKGMTMDLVARDDYYFKGLPHFKTMRYRSFTGNSAVTAAVTSGQIDWGGGFIPDIKKNYLAKNKNFELVNIPLATTFFLPNAKQGPTADVNVRKAISAALDRQFMNRSVYDGQAPVANPMALLLPNYESVLDPSLKDAVIETGQGKVDQYLTASGYTKSGGAWEKNGKKLSVTVELVSGWTDYVSVAQLAKQQLKKAGIELVVKAESYAQWSNNRARGQFQMLLDNSGYTPDPRAYYAQLLDSTIPPKIGESTNVGNFGRYSNPAIDKALDEIASTKDPKKQKPWYYKIQQEFIKDMPAIPLFYAQNEQEFNGNRVTGYPTEDNLYAAASIWLDPDGGWVAARIKPVNGKSGK</sequence>
<keyword evidence="1" id="KW-0732">Signal</keyword>
<dbReference type="Gene3D" id="3.40.190.10">
    <property type="entry name" value="Periplasmic binding protein-like II"/>
    <property type="match status" value="1"/>
</dbReference>
<dbReference type="Pfam" id="PF00496">
    <property type="entry name" value="SBP_bac_5"/>
    <property type="match status" value="1"/>
</dbReference>
<dbReference type="PANTHER" id="PTHR30290">
    <property type="entry name" value="PERIPLASMIC BINDING COMPONENT OF ABC TRANSPORTER"/>
    <property type="match status" value="1"/>
</dbReference>
<dbReference type="InterPro" id="IPR000914">
    <property type="entry name" value="SBP_5_dom"/>
</dbReference>
<dbReference type="PANTHER" id="PTHR30290:SF82">
    <property type="entry name" value="ABC-TYPE DIPEPTIDE_OLIGOPEPTIDE TRANSPORT SYSTEM, PERIPLASMIC COMPONENT"/>
    <property type="match status" value="1"/>
</dbReference>
<feature type="signal peptide" evidence="1">
    <location>
        <begin position="1"/>
        <end position="26"/>
    </location>
</feature>
<gene>
    <name evidence="3" type="ORF">ACI2L5_06315</name>
</gene>
<evidence type="ECO:0000313" key="3">
    <source>
        <dbReference type="EMBL" id="MFK4264541.1"/>
    </source>
</evidence>
<evidence type="ECO:0000313" key="4">
    <source>
        <dbReference type="Proteomes" id="UP001620295"/>
    </source>
</evidence>
<dbReference type="CDD" id="cd08509">
    <property type="entry name" value="PBP2_TmCBP_oligosaccharides_like"/>
    <property type="match status" value="1"/>
</dbReference>
<evidence type="ECO:0000259" key="2">
    <source>
        <dbReference type="Pfam" id="PF00496"/>
    </source>
</evidence>
<dbReference type="PIRSF" id="PIRSF002741">
    <property type="entry name" value="MppA"/>
    <property type="match status" value="1"/>
</dbReference>
<dbReference type="Gene3D" id="3.10.105.10">
    <property type="entry name" value="Dipeptide-binding Protein, Domain 3"/>
    <property type="match status" value="1"/>
</dbReference>
<proteinExistence type="predicted"/>
<evidence type="ECO:0000256" key="1">
    <source>
        <dbReference type="SAM" id="SignalP"/>
    </source>
</evidence>
<dbReference type="Gene3D" id="3.90.76.10">
    <property type="entry name" value="Dipeptide-binding Protein, Domain 1"/>
    <property type="match status" value="1"/>
</dbReference>
<name>A0ABW8LF48_9ACTN</name>
<keyword evidence="4" id="KW-1185">Reference proteome</keyword>
<dbReference type="EMBL" id="JBJDQH010000002">
    <property type="protein sequence ID" value="MFK4264541.1"/>
    <property type="molecule type" value="Genomic_DNA"/>
</dbReference>
<accession>A0ABW8LF48</accession>
<reference evidence="3 4" key="1">
    <citation type="submission" date="2024-11" db="EMBL/GenBank/DDBJ databases">
        <title>The Natural Products Discovery Center: Release of the First 8490 Sequenced Strains for Exploring Actinobacteria Biosynthetic Diversity.</title>
        <authorList>
            <person name="Kalkreuter E."/>
            <person name="Kautsar S.A."/>
            <person name="Yang D."/>
            <person name="Bader C.D."/>
            <person name="Teijaro C.N."/>
            <person name="Fluegel L."/>
            <person name="Davis C.M."/>
            <person name="Simpson J.R."/>
            <person name="Lauterbach L."/>
            <person name="Steele A.D."/>
            <person name="Gui C."/>
            <person name="Meng S."/>
            <person name="Li G."/>
            <person name="Viehrig K."/>
            <person name="Ye F."/>
            <person name="Su P."/>
            <person name="Kiefer A.F."/>
            <person name="Nichols A."/>
            <person name="Cepeda A.J."/>
            <person name="Yan W."/>
            <person name="Fan B."/>
            <person name="Jiang Y."/>
            <person name="Adhikari A."/>
            <person name="Zheng C.-J."/>
            <person name="Schuster L."/>
            <person name="Cowan T.M."/>
            <person name="Smanski M.J."/>
            <person name="Chevrette M.G."/>
            <person name="De Carvalho L.P.S."/>
            <person name="Shen B."/>
        </authorList>
    </citation>
    <scope>NUCLEOTIDE SEQUENCE [LARGE SCALE GENOMIC DNA]</scope>
    <source>
        <strain evidence="3 4">NPDC020863</strain>
    </source>
</reference>
<dbReference type="SUPFAM" id="SSF53850">
    <property type="entry name" value="Periplasmic binding protein-like II"/>
    <property type="match status" value="1"/>
</dbReference>
<organism evidence="3 4">
    <name type="scientific">Streptomyces milbemycinicus</name>
    <dbReference type="NCBI Taxonomy" id="476552"/>
    <lineage>
        <taxon>Bacteria</taxon>
        <taxon>Bacillati</taxon>
        <taxon>Actinomycetota</taxon>
        <taxon>Actinomycetes</taxon>
        <taxon>Kitasatosporales</taxon>
        <taxon>Streptomycetaceae</taxon>
        <taxon>Streptomyces</taxon>
    </lineage>
</organism>
<dbReference type="Proteomes" id="UP001620295">
    <property type="component" value="Unassembled WGS sequence"/>
</dbReference>